<gene>
    <name evidence="2" type="ORF">NPX13_g3961</name>
</gene>
<proteinExistence type="predicted"/>
<evidence type="ECO:0000256" key="1">
    <source>
        <dbReference type="SAM" id="MobiDB-lite"/>
    </source>
</evidence>
<feature type="region of interest" description="Disordered" evidence="1">
    <location>
        <begin position="134"/>
        <end position="178"/>
    </location>
</feature>
<dbReference type="AlphaFoldDB" id="A0A9W8TMC8"/>
<protein>
    <submittedName>
        <fullName evidence="2">Uncharacterized protein</fullName>
    </submittedName>
</protein>
<dbReference type="VEuPathDB" id="FungiDB:F4678DRAFT_412164"/>
<dbReference type="EMBL" id="JANPWZ010000526">
    <property type="protein sequence ID" value="KAJ3575652.1"/>
    <property type="molecule type" value="Genomic_DNA"/>
</dbReference>
<feature type="region of interest" description="Disordered" evidence="1">
    <location>
        <begin position="22"/>
        <end position="64"/>
    </location>
</feature>
<reference evidence="2" key="1">
    <citation type="submission" date="2022-07" db="EMBL/GenBank/DDBJ databases">
        <title>Genome Sequence of Xylaria arbuscula.</title>
        <authorList>
            <person name="Buettner E."/>
        </authorList>
    </citation>
    <scope>NUCLEOTIDE SEQUENCE</scope>
    <source>
        <strain evidence="2">VT107</strain>
    </source>
</reference>
<sequence>MLPRGRRSTHLVALSGACIQDAASTPQFPSPQTPRNPGETTPRPDEAAAASKNTATSQSKKADAGLSTFDLVRHAEHSMLIHLQSGDNYENENPITGKPGAWHLSKTGRTANLQVPGITALNTNLKSTSILDIGVGGNKKKDGVTTTKSGEKTPKTPTSGTSKLKRKKSKTGQTPTSS</sequence>
<dbReference type="PROSITE" id="PS51257">
    <property type="entry name" value="PROKAR_LIPOPROTEIN"/>
    <property type="match status" value="1"/>
</dbReference>
<accession>A0A9W8TMC8</accession>
<name>A0A9W8TMC8_9PEZI</name>
<dbReference type="Proteomes" id="UP001148614">
    <property type="component" value="Unassembled WGS sequence"/>
</dbReference>
<keyword evidence="3" id="KW-1185">Reference proteome</keyword>
<comment type="caution">
    <text evidence="2">The sequence shown here is derived from an EMBL/GenBank/DDBJ whole genome shotgun (WGS) entry which is preliminary data.</text>
</comment>
<organism evidence="2 3">
    <name type="scientific">Xylaria arbuscula</name>
    <dbReference type="NCBI Taxonomy" id="114810"/>
    <lineage>
        <taxon>Eukaryota</taxon>
        <taxon>Fungi</taxon>
        <taxon>Dikarya</taxon>
        <taxon>Ascomycota</taxon>
        <taxon>Pezizomycotina</taxon>
        <taxon>Sordariomycetes</taxon>
        <taxon>Xylariomycetidae</taxon>
        <taxon>Xylariales</taxon>
        <taxon>Xylariaceae</taxon>
        <taxon>Xylaria</taxon>
    </lineage>
</organism>
<evidence type="ECO:0000313" key="2">
    <source>
        <dbReference type="EMBL" id="KAJ3575652.1"/>
    </source>
</evidence>
<evidence type="ECO:0000313" key="3">
    <source>
        <dbReference type="Proteomes" id="UP001148614"/>
    </source>
</evidence>
<feature type="compositionally biased region" description="Basic and acidic residues" evidence="1">
    <location>
        <begin position="139"/>
        <end position="154"/>
    </location>
</feature>